<keyword evidence="3" id="KW-1185">Reference proteome</keyword>
<feature type="transmembrane region" description="Helical" evidence="1">
    <location>
        <begin position="30"/>
        <end position="49"/>
    </location>
</feature>
<sequence length="220" mass="25194">MELKLHLDYLCIQLKTKMTRKKLKLKFEPNLVIAIGVLIASFGALIVSMRQASIMNEQTKILIEQSKSNAWPSLSIEMSRGVRSDGLTKFNFQISNRGTGPAIIDKTVISYDGKSFENWNEFYKLLNVPDSIPLGHGNDILFNRIISPNENFNLIDWSVNKKLMQFIYDRADKISVKICYKSVYGDFWIVKRNGLQNNLEKNVNEKTDSCSLSDEVAFEE</sequence>
<organism evidence="2 3">
    <name type="scientific">Croceitalea marina</name>
    <dbReference type="NCBI Taxonomy" id="1775166"/>
    <lineage>
        <taxon>Bacteria</taxon>
        <taxon>Pseudomonadati</taxon>
        <taxon>Bacteroidota</taxon>
        <taxon>Flavobacteriia</taxon>
        <taxon>Flavobacteriales</taxon>
        <taxon>Flavobacteriaceae</taxon>
        <taxon>Croceitalea</taxon>
    </lineage>
</organism>
<keyword evidence="1" id="KW-1133">Transmembrane helix</keyword>
<name>A0ABW5MW09_9FLAO</name>
<comment type="caution">
    <text evidence="2">The sequence shown here is derived from an EMBL/GenBank/DDBJ whole genome shotgun (WGS) entry which is preliminary data.</text>
</comment>
<proteinExistence type="predicted"/>
<evidence type="ECO:0000256" key="1">
    <source>
        <dbReference type="SAM" id="Phobius"/>
    </source>
</evidence>
<gene>
    <name evidence="2" type="ORF">ACFSQJ_09685</name>
</gene>
<protein>
    <submittedName>
        <fullName evidence="2">Uncharacterized protein</fullName>
    </submittedName>
</protein>
<dbReference type="Proteomes" id="UP001597526">
    <property type="component" value="Unassembled WGS sequence"/>
</dbReference>
<dbReference type="EMBL" id="JBHULB010000011">
    <property type="protein sequence ID" value="MFD2587201.1"/>
    <property type="molecule type" value="Genomic_DNA"/>
</dbReference>
<reference evidence="3" key="1">
    <citation type="journal article" date="2019" name="Int. J. Syst. Evol. Microbiol.">
        <title>The Global Catalogue of Microorganisms (GCM) 10K type strain sequencing project: providing services to taxonomists for standard genome sequencing and annotation.</title>
        <authorList>
            <consortium name="The Broad Institute Genomics Platform"/>
            <consortium name="The Broad Institute Genome Sequencing Center for Infectious Disease"/>
            <person name="Wu L."/>
            <person name="Ma J."/>
        </authorList>
    </citation>
    <scope>NUCLEOTIDE SEQUENCE [LARGE SCALE GENOMIC DNA]</scope>
    <source>
        <strain evidence="3">KCTC 52368</strain>
    </source>
</reference>
<dbReference type="RefSeq" id="WP_377766760.1">
    <property type="nucleotide sequence ID" value="NZ_JBHULB010000011.1"/>
</dbReference>
<evidence type="ECO:0000313" key="2">
    <source>
        <dbReference type="EMBL" id="MFD2587201.1"/>
    </source>
</evidence>
<keyword evidence="1" id="KW-0812">Transmembrane</keyword>
<keyword evidence="1" id="KW-0472">Membrane</keyword>
<evidence type="ECO:0000313" key="3">
    <source>
        <dbReference type="Proteomes" id="UP001597526"/>
    </source>
</evidence>
<accession>A0ABW5MW09</accession>